<evidence type="ECO:0000313" key="19">
    <source>
        <dbReference type="Proteomes" id="UP000317043"/>
    </source>
</evidence>
<name>A0A543ARC6_9ACTN</name>
<dbReference type="OrthoDB" id="9808289at2"/>
<dbReference type="PANTHER" id="PTHR30622">
    <property type="entry name" value="UNDECAPRENYL-DIPHOSPHATASE"/>
    <property type="match status" value="1"/>
</dbReference>
<dbReference type="EC" id="3.6.1.27" evidence="3 17"/>
<evidence type="ECO:0000256" key="11">
    <source>
        <dbReference type="ARBA" id="ARBA00023136"/>
    </source>
</evidence>
<keyword evidence="13 17" id="KW-0961">Cell wall biogenesis/degradation</keyword>
<feature type="transmembrane region" description="Helical" evidence="17">
    <location>
        <begin position="120"/>
        <end position="139"/>
    </location>
</feature>
<evidence type="ECO:0000256" key="4">
    <source>
        <dbReference type="ARBA" id="ARBA00021581"/>
    </source>
</evidence>
<evidence type="ECO:0000256" key="17">
    <source>
        <dbReference type="HAMAP-Rule" id="MF_01006"/>
    </source>
</evidence>
<dbReference type="Pfam" id="PF02673">
    <property type="entry name" value="BacA"/>
    <property type="match status" value="1"/>
</dbReference>
<dbReference type="AlphaFoldDB" id="A0A543ARC6"/>
<keyword evidence="11 17" id="KW-0472">Membrane</keyword>
<evidence type="ECO:0000256" key="7">
    <source>
        <dbReference type="ARBA" id="ARBA00022801"/>
    </source>
</evidence>
<reference evidence="18 19" key="1">
    <citation type="submission" date="2019-06" db="EMBL/GenBank/DDBJ databases">
        <title>Sequencing the genomes of 1000 actinobacteria strains.</title>
        <authorList>
            <person name="Klenk H.-P."/>
        </authorList>
    </citation>
    <scope>NUCLEOTIDE SEQUENCE [LARGE SCALE GENOMIC DNA]</scope>
    <source>
        <strain evidence="18 19">DSM 45928</strain>
    </source>
</reference>
<feature type="transmembrane region" description="Helical" evidence="17">
    <location>
        <begin position="219"/>
        <end position="241"/>
    </location>
</feature>
<keyword evidence="19" id="KW-1185">Reference proteome</keyword>
<keyword evidence="10 17" id="KW-1133">Transmembrane helix</keyword>
<comment type="function">
    <text evidence="17">Catalyzes the dephosphorylation of undecaprenyl diphosphate (UPP). Confers resistance to bacitracin.</text>
</comment>
<dbReference type="PANTHER" id="PTHR30622:SF3">
    <property type="entry name" value="UNDECAPRENYL-DIPHOSPHATASE"/>
    <property type="match status" value="1"/>
</dbReference>
<dbReference type="GO" id="GO:0009252">
    <property type="term" value="P:peptidoglycan biosynthetic process"/>
    <property type="evidence" value="ECO:0007669"/>
    <property type="project" value="UniProtKB-KW"/>
</dbReference>
<evidence type="ECO:0000256" key="9">
    <source>
        <dbReference type="ARBA" id="ARBA00022984"/>
    </source>
</evidence>
<dbReference type="EMBL" id="VFOW01000001">
    <property type="protein sequence ID" value="TQL75086.1"/>
    <property type="molecule type" value="Genomic_DNA"/>
</dbReference>
<comment type="subcellular location">
    <subcellularLocation>
        <location evidence="1 17">Cell membrane</location>
        <topology evidence="1 17">Multi-pass membrane protein</topology>
    </subcellularLocation>
</comment>
<evidence type="ECO:0000256" key="8">
    <source>
        <dbReference type="ARBA" id="ARBA00022960"/>
    </source>
</evidence>
<evidence type="ECO:0000313" key="18">
    <source>
        <dbReference type="EMBL" id="TQL75086.1"/>
    </source>
</evidence>
<comment type="similarity">
    <text evidence="2 17">Belongs to the UppP family.</text>
</comment>
<dbReference type="InParanoid" id="A0A543ARC6"/>
<keyword evidence="12 17" id="KW-0046">Antibiotic resistance</keyword>
<organism evidence="18 19">
    <name type="scientific">Stackebrandtia endophytica</name>
    <dbReference type="NCBI Taxonomy" id="1496996"/>
    <lineage>
        <taxon>Bacteria</taxon>
        <taxon>Bacillati</taxon>
        <taxon>Actinomycetota</taxon>
        <taxon>Actinomycetes</taxon>
        <taxon>Glycomycetales</taxon>
        <taxon>Glycomycetaceae</taxon>
        <taxon>Stackebrandtia</taxon>
    </lineage>
</organism>
<evidence type="ECO:0000256" key="14">
    <source>
        <dbReference type="ARBA" id="ARBA00032707"/>
    </source>
</evidence>
<evidence type="ECO:0000256" key="15">
    <source>
        <dbReference type="ARBA" id="ARBA00032932"/>
    </source>
</evidence>
<feature type="transmembrane region" description="Helical" evidence="17">
    <location>
        <begin position="43"/>
        <end position="63"/>
    </location>
</feature>
<evidence type="ECO:0000256" key="5">
    <source>
        <dbReference type="ARBA" id="ARBA00022475"/>
    </source>
</evidence>
<keyword evidence="7 17" id="KW-0378">Hydrolase</keyword>
<evidence type="ECO:0000256" key="16">
    <source>
        <dbReference type="ARBA" id="ARBA00047594"/>
    </source>
</evidence>
<keyword evidence="6 17" id="KW-0812">Transmembrane</keyword>
<dbReference type="GO" id="GO:0008360">
    <property type="term" value="P:regulation of cell shape"/>
    <property type="evidence" value="ECO:0007669"/>
    <property type="project" value="UniProtKB-KW"/>
</dbReference>
<evidence type="ECO:0000256" key="3">
    <source>
        <dbReference type="ARBA" id="ARBA00012374"/>
    </source>
</evidence>
<protein>
    <recommendedName>
        <fullName evidence="4 17">Undecaprenyl-diphosphatase</fullName>
        <ecNumber evidence="3 17">3.6.1.27</ecNumber>
    </recommendedName>
    <alternativeName>
        <fullName evidence="15 17">Bacitracin resistance protein</fullName>
    </alternativeName>
    <alternativeName>
        <fullName evidence="14 17">Undecaprenyl pyrophosphate phosphatase</fullName>
    </alternativeName>
</protein>
<accession>A0A543ARC6</accession>
<comment type="caution">
    <text evidence="18">The sequence shown here is derived from an EMBL/GenBank/DDBJ whole genome shotgun (WGS) entry which is preliminary data.</text>
</comment>
<evidence type="ECO:0000256" key="12">
    <source>
        <dbReference type="ARBA" id="ARBA00023251"/>
    </source>
</evidence>
<keyword evidence="9 17" id="KW-0573">Peptidoglycan synthesis</keyword>
<sequence>MEIWQAIILGIVEGLTEFLPISSTGHLTVVSQWIGLDPAAPEVIGFNAIIQTAAVVALLIYFARDIWKIASGFVRGVVSPQHRTAFEYRFGWYIIIGSLPIVMVGLFLEDAVDSLFNSLWFVAIGMIGWSFVLWFAEYAATNQRSERQINIKDAIFVGVLQCASLFPGVSRSGAAMSAGMLRDLDRVSATRLAFFLGIPALTGAGVLKAKDAFSQDVGAFPVIVGMVVSALVAYAAVAWLLKFVSRSSLMPFVWYRIGFGVILIVLLSTGLLQSG</sequence>
<dbReference type="Proteomes" id="UP000317043">
    <property type="component" value="Unassembled WGS sequence"/>
</dbReference>
<dbReference type="HAMAP" id="MF_01006">
    <property type="entry name" value="Undec_diphosphatase"/>
    <property type="match status" value="1"/>
</dbReference>
<dbReference type="GO" id="GO:0071555">
    <property type="term" value="P:cell wall organization"/>
    <property type="evidence" value="ECO:0007669"/>
    <property type="project" value="UniProtKB-KW"/>
</dbReference>
<dbReference type="GO" id="GO:0050380">
    <property type="term" value="F:undecaprenyl-diphosphatase activity"/>
    <property type="evidence" value="ECO:0007669"/>
    <property type="project" value="UniProtKB-UniRule"/>
</dbReference>
<evidence type="ECO:0000256" key="1">
    <source>
        <dbReference type="ARBA" id="ARBA00004651"/>
    </source>
</evidence>
<dbReference type="GO" id="GO:0046677">
    <property type="term" value="P:response to antibiotic"/>
    <property type="evidence" value="ECO:0007669"/>
    <property type="project" value="UniProtKB-UniRule"/>
</dbReference>
<feature type="transmembrane region" description="Helical" evidence="17">
    <location>
        <begin position="90"/>
        <end position="108"/>
    </location>
</feature>
<keyword evidence="5 17" id="KW-1003">Cell membrane</keyword>
<evidence type="ECO:0000256" key="2">
    <source>
        <dbReference type="ARBA" id="ARBA00010621"/>
    </source>
</evidence>
<dbReference type="InterPro" id="IPR003824">
    <property type="entry name" value="UppP"/>
</dbReference>
<proteinExistence type="inferred from homology"/>
<feature type="transmembrane region" description="Helical" evidence="17">
    <location>
        <begin position="189"/>
        <end position="207"/>
    </location>
</feature>
<dbReference type="GO" id="GO:0005886">
    <property type="term" value="C:plasma membrane"/>
    <property type="evidence" value="ECO:0007669"/>
    <property type="project" value="UniProtKB-SubCell"/>
</dbReference>
<keyword evidence="8 17" id="KW-0133">Cell shape</keyword>
<evidence type="ECO:0000256" key="6">
    <source>
        <dbReference type="ARBA" id="ARBA00022692"/>
    </source>
</evidence>
<comment type="miscellaneous">
    <text evidence="17">Bacitracin is thought to be involved in the inhibition of peptidoglycan synthesis by sequestering undecaprenyl diphosphate, thereby reducing the pool of lipid carrier available.</text>
</comment>
<evidence type="ECO:0000256" key="13">
    <source>
        <dbReference type="ARBA" id="ARBA00023316"/>
    </source>
</evidence>
<dbReference type="NCBIfam" id="NF001392">
    <property type="entry name" value="PRK00281.2-1"/>
    <property type="match status" value="1"/>
</dbReference>
<dbReference type="RefSeq" id="WP_142034683.1">
    <property type="nucleotide sequence ID" value="NZ_JBHTGS010000002.1"/>
</dbReference>
<evidence type="ECO:0000256" key="10">
    <source>
        <dbReference type="ARBA" id="ARBA00022989"/>
    </source>
</evidence>
<comment type="catalytic activity">
    <reaction evidence="16 17">
        <text>di-trans,octa-cis-undecaprenyl diphosphate + H2O = di-trans,octa-cis-undecaprenyl phosphate + phosphate + H(+)</text>
        <dbReference type="Rhea" id="RHEA:28094"/>
        <dbReference type="ChEBI" id="CHEBI:15377"/>
        <dbReference type="ChEBI" id="CHEBI:15378"/>
        <dbReference type="ChEBI" id="CHEBI:43474"/>
        <dbReference type="ChEBI" id="CHEBI:58405"/>
        <dbReference type="ChEBI" id="CHEBI:60392"/>
        <dbReference type="EC" id="3.6.1.27"/>
    </reaction>
</comment>
<feature type="transmembrane region" description="Helical" evidence="17">
    <location>
        <begin position="253"/>
        <end position="272"/>
    </location>
</feature>
<gene>
    <name evidence="17" type="primary">uppP</name>
    <name evidence="18" type="ORF">FB566_0578</name>
</gene>
<dbReference type="NCBIfam" id="TIGR00753">
    <property type="entry name" value="undec_PP_bacA"/>
    <property type="match status" value="1"/>
</dbReference>